<protein>
    <submittedName>
        <fullName evidence="4">ComF family protein</fullName>
    </submittedName>
</protein>
<dbReference type="Gene3D" id="3.40.50.2020">
    <property type="match status" value="1"/>
</dbReference>
<evidence type="ECO:0000259" key="3">
    <source>
        <dbReference type="Pfam" id="PF18912"/>
    </source>
</evidence>
<dbReference type="InterPro" id="IPR044005">
    <property type="entry name" value="DZR_2"/>
</dbReference>
<dbReference type="InterPro" id="IPR000836">
    <property type="entry name" value="PRTase_dom"/>
</dbReference>
<accession>A0A552UJB9</accession>
<dbReference type="CDD" id="cd06223">
    <property type="entry name" value="PRTases_typeI"/>
    <property type="match status" value="1"/>
</dbReference>
<evidence type="ECO:0000259" key="2">
    <source>
        <dbReference type="Pfam" id="PF00156"/>
    </source>
</evidence>
<dbReference type="PANTHER" id="PTHR47505:SF1">
    <property type="entry name" value="DNA UTILIZATION PROTEIN YHGH"/>
    <property type="match status" value="1"/>
</dbReference>
<dbReference type="InterPro" id="IPR029057">
    <property type="entry name" value="PRTase-like"/>
</dbReference>
<dbReference type="Pfam" id="PF18912">
    <property type="entry name" value="DZR_2"/>
    <property type="match status" value="1"/>
</dbReference>
<dbReference type="OrthoDB" id="9779910at2"/>
<organism evidence="4 5">
    <name type="scientific">Glacieibacterium frigidum</name>
    <dbReference type="NCBI Taxonomy" id="2593303"/>
    <lineage>
        <taxon>Bacteria</taxon>
        <taxon>Pseudomonadati</taxon>
        <taxon>Pseudomonadota</taxon>
        <taxon>Alphaproteobacteria</taxon>
        <taxon>Sphingomonadales</taxon>
        <taxon>Sphingosinicellaceae</taxon>
        <taxon>Glacieibacterium</taxon>
    </lineage>
</organism>
<dbReference type="Pfam" id="PF00156">
    <property type="entry name" value="Pribosyltran"/>
    <property type="match status" value="1"/>
</dbReference>
<sequence>MRWLRAGGNAALDTILPPRCPSCREIVGRDGSFCAPCWTTLRFITAPWCAGCGVPFDYDMGSEARCGPCLDTPPRFTSARAALVYDGAAKRTLLGFKHGDRQHLARLMAPQLARVGAGLFDGALLVPVPLHRWRLWSRGFNQAALLARALARRTGTELTVDALVRVRPTTSSRGMGRRARARNVKDAFRVARADVVRGRTVVLVDDVLTTGATANACARVLLRSGARAVHVLTWARVVRDV</sequence>
<comment type="caution">
    <text evidence="4">The sequence shown here is derived from an EMBL/GenBank/DDBJ whole genome shotgun (WGS) entry which is preliminary data.</text>
</comment>
<proteinExistence type="inferred from homology"/>
<feature type="domain" description="Phosphoribosyltransferase" evidence="2">
    <location>
        <begin position="143"/>
        <end position="233"/>
    </location>
</feature>
<name>A0A552UJB9_9SPHN</name>
<dbReference type="AlphaFoldDB" id="A0A552UJB9"/>
<reference evidence="4 5" key="1">
    <citation type="submission" date="2019-07" db="EMBL/GenBank/DDBJ databases">
        <title>Novel species isolated from glacier.</title>
        <authorList>
            <person name="Liu Q."/>
            <person name="Xin Y.-H."/>
        </authorList>
    </citation>
    <scope>NUCLEOTIDE SEQUENCE [LARGE SCALE GENOMIC DNA]</scope>
    <source>
        <strain evidence="4 5">LB1R16</strain>
    </source>
</reference>
<gene>
    <name evidence="4" type="ORF">FMM06_00795</name>
</gene>
<evidence type="ECO:0000256" key="1">
    <source>
        <dbReference type="ARBA" id="ARBA00008007"/>
    </source>
</evidence>
<keyword evidence="5" id="KW-1185">Reference proteome</keyword>
<evidence type="ECO:0000313" key="5">
    <source>
        <dbReference type="Proteomes" id="UP000317894"/>
    </source>
</evidence>
<dbReference type="EMBL" id="VJWA01000001">
    <property type="protein sequence ID" value="TRW18323.1"/>
    <property type="molecule type" value="Genomic_DNA"/>
</dbReference>
<comment type="similarity">
    <text evidence="1">Belongs to the ComF/GntX family.</text>
</comment>
<dbReference type="Proteomes" id="UP000317894">
    <property type="component" value="Unassembled WGS sequence"/>
</dbReference>
<dbReference type="SUPFAM" id="SSF53271">
    <property type="entry name" value="PRTase-like"/>
    <property type="match status" value="1"/>
</dbReference>
<evidence type="ECO:0000313" key="4">
    <source>
        <dbReference type="EMBL" id="TRW18323.1"/>
    </source>
</evidence>
<dbReference type="InterPro" id="IPR051910">
    <property type="entry name" value="ComF/GntX_DNA_util-trans"/>
</dbReference>
<feature type="domain" description="Double zinc ribbon" evidence="3">
    <location>
        <begin position="11"/>
        <end position="70"/>
    </location>
</feature>
<dbReference type="PANTHER" id="PTHR47505">
    <property type="entry name" value="DNA UTILIZATION PROTEIN YHGH"/>
    <property type="match status" value="1"/>
</dbReference>